<dbReference type="SUPFAM" id="SSF48264">
    <property type="entry name" value="Cytochrome P450"/>
    <property type="match status" value="1"/>
</dbReference>
<gene>
    <name evidence="13" type="ORF">Scaly_1116400</name>
</gene>
<feature type="binding site" description="axial binding residue" evidence="11">
    <location>
        <position position="117"/>
    </location>
    <ligand>
        <name>heme</name>
        <dbReference type="ChEBI" id="CHEBI:30413"/>
    </ligand>
    <ligandPart>
        <name>Fe</name>
        <dbReference type="ChEBI" id="CHEBI:18248"/>
    </ligandPart>
</feature>
<reference evidence="13" key="2">
    <citation type="journal article" date="2024" name="Plant">
        <title>Genomic evolution and insights into agronomic trait innovations of Sesamum species.</title>
        <authorList>
            <person name="Miao H."/>
            <person name="Wang L."/>
            <person name="Qu L."/>
            <person name="Liu H."/>
            <person name="Sun Y."/>
            <person name="Le M."/>
            <person name="Wang Q."/>
            <person name="Wei S."/>
            <person name="Zheng Y."/>
            <person name="Lin W."/>
            <person name="Duan Y."/>
            <person name="Cao H."/>
            <person name="Xiong S."/>
            <person name="Wang X."/>
            <person name="Wei L."/>
            <person name="Li C."/>
            <person name="Ma Q."/>
            <person name="Ju M."/>
            <person name="Zhao R."/>
            <person name="Li G."/>
            <person name="Mu C."/>
            <person name="Tian Q."/>
            <person name="Mei H."/>
            <person name="Zhang T."/>
            <person name="Gao T."/>
            <person name="Zhang H."/>
        </authorList>
    </citation>
    <scope>NUCLEOTIDE SEQUENCE</scope>
    <source>
        <strain evidence="13">KEN8</strain>
    </source>
</reference>
<dbReference type="GO" id="GO:0005506">
    <property type="term" value="F:iron ion binding"/>
    <property type="evidence" value="ECO:0007669"/>
    <property type="project" value="InterPro"/>
</dbReference>
<evidence type="ECO:0000256" key="1">
    <source>
        <dbReference type="ARBA" id="ARBA00004167"/>
    </source>
</evidence>
<reference evidence="13" key="1">
    <citation type="submission" date="2020-06" db="EMBL/GenBank/DDBJ databases">
        <authorList>
            <person name="Li T."/>
            <person name="Hu X."/>
            <person name="Zhang T."/>
            <person name="Song X."/>
            <person name="Zhang H."/>
            <person name="Dai N."/>
            <person name="Sheng W."/>
            <person name="Hou X."/>
            <person name="Wei L."/>
        </authorList>
    </citation>
    <scope>NUCLEOTIDE SEQUENCE</scope>
    <source>
        <strain evidence="13">KEN8</strain>
        <tissue evidence="13">Leaf</tissue>
    </source>
</reference>
<keyword evidence="9 12" id="KW-0503">Monooxygenase</keyword>
<evidence type="ECO:0000256" key="3">
    <source>
        <dbReference type="ARBA" id="ARBA00022617"/>
    </source>
</evidence>
<keyword evidence="5 11" id="KW-0479">Metal-binding</keyword>
<dbReference type="FunFam" id="1.10.630.10:FF:000138">
    <property type="entry name" value="Os10g0167200 protein"/>
    <property type="match status" value="1"/>
</dbReference>
<dbReference type="PANTHER" id="PTHR47950">
    <property type="entry name" value="CYTOCHROME P450, FAMILY 76, SUBFAMILY C, POLYPEPTIDE 5-RELATED"/>
    <property type="match status" value="1"/>
</dbReference>
<dbReference type="EMBL" id="JACGWM010000006">
    <property type="protein sequence ID" value="KAL0368975.1"/>
    <property type="molecule type" value="Genomic_DNA"/>
</dbReference>
<dbReference type="AlphaFoldDB" id="A0AAW2QM10"/>
<proteinExistence type="inferred from homology"/>
<evidence type="ECO:0000256" key="5">
    <source>
        <dbReference type="ARBA" id="ARBA00022723"/>
    </source>
</evidence>
<dbReference type="InterPro" id="IPR017972">
    <property type="entry name" value="Cyt_P450_CS"/>
</dbReference>
<keyword evidence="3 11" id="KW-0349">Heme</keyword>
<evidence type="ECO:0000256" key="11">
    <source>
        <dbReference type="PIRSR" id="PIRSR602401-1"/>
    </source>
</evidence>
<dbReference type="PANTHER" id="PTHR47950:SF4">
    <property type="entry name" value="GERANIOL 8-HYDROXYLASE-LIKE"/>
    <property type="match status" value="1"/>
</dbReference>
<evidence type="ECO:0000256" key="12">
    <source>
        <dbReference type="RuleBase" id="RU000461"/>
    </source>
</evidence>
<keyword evidence="10" id="KW-0472">Membrane</keyword>
<evidence type="ECO:0000256" key="7">
    <source>
        <dbReference type="ARBA" id="ARBA00023002"/>
    </source>
</evidence>
<dbReference type="GO" id="GO:0020037">
    <property type="term" value="F:heme binding"/>
    <property type="evidence" value="ECO:0007669"/>
    <property type="project" value="InterPro"/>
</dbReference>
<dbReference type="Gene3D" id="1.10.630.10">
    <property type="entry name" value="Cytochrome P450"/>
    <property type="match status" value="1"/>
</dbReference>
<comment type="caution">
    <text evidence="13">The sequence shown here is derived from an EMBL/GenBank/DDBJ whole genome shotgun (WGS) entry which is preliminary data.</text>
</comment>
<comment type="subcellular location">
    <subcellularLocation>
        <location evidence="1">Membrane</location>
        <topology evidence="1">Single-pass membrane protein</topology>
    </subcellularLocation>
</comment>
<dbReference type="PRINTS" id="PR00463">
    <property type="entry name" value="EP450I"/>
</dbReference>
<keyword evidence="7 12" id="KW-0560">Oxidoreductase</keyword>
<dbReference type="PRINTS" id="PR00385">
    <property type="entry name" value="P450"/>
</dbReference>
<accession>A0AAW2QM10</accession>
<evidence type="ECO:0000256" key="10">
    <source>
        <dbReference type="ARBA" id="ARBA00023136"/>
    </source>
</evidence>
<dbReference type="GO" id="GO:0016705">
    <property type="term" value="F:oxidoreductase activity, acting on paired donors, with incorporation or reduction of molecular oxygen"/>
    <property type="evidence" value="ECO:0007669"/>
    <property type="project" value="InterPro"/>
</dbReference>
<dbReference type="GO" id="GO:0016020">
    <property type="term" value="C:membrane"/>
    <property type="evidence" value="ECO:0007669"/>
    <property type="project" value="UniProtKB-SubCell"/>
</dbReference>
<comment type="cofactor">
    <cofactor evidence="11">
        <name>heme</name>
        <dbReference type="ChEBI" id="CHEBI:30413"/>
    </cofactor>
</comment>
<keyword evidence="8 11" id="KW-0408">Iron</keyword>
<dbReference type="Pfam" id="PF00067">
    <property type="entry name" value="p450"/>
    <property type="match status" value="1"/>
</dbReference>
<evidence type="ECO:0000256" key="4">
    <source>
        <dbReference type="ARBA" id="ARBA00022692"/>
    </source>
</evidence>
<evidence type="ECO:0000256" key="6">
    <source>
        <dbReference type="ARBA" id="ARBA00022989"/>
    </source>
</evidence>
<comment type="similarity">
    <text evidence="2 12">Belongs to the cytochrome P450 family.</text>
</comment>
<organism evidence="13">
    <name type="scientific">Sesamum calycinum</name>
    <dbReference type="NCBI Taxonomy" id="2727403"/>
    <lineage>
        <taxon>Eukaryota</taxon>
        <taxon>Viridiplantae</taxon>
        <taxon>Streptophyta</taxon>
        <taxon>Embryophyta</taxon>
        <taxon>Tracheophyta</taxon>
        <taxon>Spermatophyta</taxon>
        <taxon>Magnoliopsida</taxon>
        <taxon>eudicotyledons</taxon>
        <taxon>Gunneridae</taxon>
        <taxon>Pentapetalae</taxon>
        <taxon>asterids</taxon>
        <taxon>lamiids</taxon>
        <taxon>Lamiales</taxon>
        <taxon>Pedaliaceae</taxon>
        <taxon>Sesamum</taxon>
    </lineage>
</organism>
<protein>
    <submittedName>
        <fullName evidence="13">Cytochrome</fullName>
    </submittedName>
</protein>
<evidence type="ECO:0000256" key="8">
    <source>
        <dbReference type="ARBA" id="ARBA00023004"/>
    </source>
</evidence>
<dbReference type="GO" id="GO:0004497">
    <property type="term" value="F:monooxygenase activity"/>
    <property type="evidence" value="ECO:0007669"/>
    <property type="project" value="UniProtKB-KW"/>
</dbReference>
<dbReference type="InterPro" id="IPR036396">
    <property type="entry name" value="Cyt_P450_sf"/>
</dbReference>
<evidence type="ECO:0000256" key="2">
    <source>
        <dbReference type="ARBA" id="ARBA00010617"/>
    </source>
</evidence>
<evidence type="ECO:0000256" key="9">
    <source>
        <dbReference type="ARBA" id="ARBA00023033"/>
    </source>
</evidence>
<dbReference type="InterPro" id="IPR002401">
    <property type="entry name" value="Cyt_P450_E_grp-I"/>
</dbReference>
<keyword evidence="6" id="KW-1133">Transmembrane helix</keyword>
<dbReference type="InterPro" id="IPR001128">
    <property type="entry name" value="Cyt_P450"/>
</dbReference>
<evidence type="ECO:0000313" key="13">
    <source>
        <dbReference type="EMBL" id="KAL0368975.1"/>
    </source>
</evidence>
<keyword evidence="4" id="KW-0812">Transmembrane</keyword>
<dbReference type="PROSITE" id="PS00086">
    <property type="entry name" value="CYTOCHROME_P450"/>
    <property type="match status" value="1"/>
</dbReference>
<name>A0AAW2QM10_9LAMI</name>
<sequence length="174" mass="19731">MAKARKELHTVIGEKGQVQESDISRLPYLQAVVKEIFRLHPPGPLLIPHKAEADTEINGYIVPGNGQILVNAWAIGRDANIWSNPDSFEPERFLDSKIDLRGQNFELIPFGSGRRICPGLPLAYRVVHVMVASLIHNFDWKHEGGILREEMDMKENFRFFLQKAVPQKVAPVKL</sequence>